<dbReference type="InterPro" id="IPR018022">
    <property type="entry name" value="IPT"/>
</dbReference>
<comment type="caution">
    <text evidence="10">Lacks conserved residue(s) required for the propagation of feature annotation.</text>
</comment>
<gene>
    <name evidence="10" type="primary">miaA</name>
    <name evidence="14" type="ordered locus">Terro_4184</name>
</gene>
<feature type="binding site" evidence="10">
    <location>
        <begin position="13"/>
        <end position="20"/>
    </location>
    <ligand>
        <name>ATP</name>
        <dbReference type="ChEBI" id="CHEBI:30616"/>
    </ligand>
</feature>
<evidence type="ECO:0000256" key="7">
    <source>
        <dbReference type="ARBA" id="ARBA00022840"/>
    </source>
</evidence>
<evidence type="ECO:0000256" key="6">
    <source>
        <dbReference type="ARBA" id="ARBA00022741"/>
    </source>
</evidence>
<keyword evidence="8 10" id="KW-0460">Magnesium</keyword>
<dbReference type="HOGENOM" id="CLU_032616_0_1_0"/>
<evidence type="ECO:0000256" key="2">
    <source>
        <dbReference type="ARBA" id="ARBA00003213"/>
    </source>
</evidence>
<comment type="subunit">
    <text evidence="10">Monomer.</text>
</comment>
<keyword evidence="4 10" id="KW-0808">Transferase</keyword>
<protein>
    <recommendedName>
        <fullName evidence="10">tRNA dimethylallyltransferase</fullName>
        <ecNumber evidence="10">2.5.1.75</ecNumber>
    </recommendedName>
    <alternativeName>
        <fullName evidence="10">Dimethylallyl diphosphate:tRNA dimethylallyltransferase</fullName>
        <shortName evidence="10">DMAPP:tRNA dimethylallyltransferase</shortName>
        <shortName evidence="10">DMATase</shortName>
    </alternativeName>
    <alternativeName>
        <fullName evidence="10">Isopentenyl-diphosphate:tRNA isopentenyltransferase</fullName>
        <shortName evidence="10">IPP transferase</shortName>
        <shortName evidence="10">IPPT</shortName>
        <shortName evidence="10">IPTase</shortName>
    </alternativeName>
</protein>
<proteinExistence type="inferred from homology"/>
<dbReference type="PANTHER" id="PTHR11088:SF60">
    <property type="entry name" value="TRNA DIMETHYLALLYLTRANSFERASE"/>
    <property type="match status" value="1"/>
</dbReference>
<dbReference type="KEGG" id="trs:Terro_4184"/>
<evidence type="ECO:0000256" key="1">
    <source>
        <dbReference type="ARBA" id="ARBA00001946"/>
    </source>
</evidence>
<dbReference type="Pfam" id="PF01715">
    <property type="entry name" value="IPPT"/>
    <property type="match status" value="1"/>
</dbReference>
<evidence type="ECO:0000256" key="12">
    <source>
        <dbReference type="RuleBase" id="RU003784"/>
    </source>
</evidence>
<evidence type="ECO:0000313" key="14">
    <source>
        <dbReference type="EMBL" id="AFL90389.1"/>
    </source>
</evidence>
<organism evidence="14 15">
    <name type="scientific">Terriglobus roseus (strain DSM 18391 / NRRL B-41598 / KBS 63)</name>
    <dbReference type="NCBI Taxonomy" id="926566"/>
    <lineage>
        <taxon>Bacteria</taxon>
        <taxon>Pseudomonadati</taxon>
        <taxon>Acidobacteriota</taxon>
        <taxon>Terriglobia</taxon>
        <taxon>Terriglobales</taxon>
        <taxon>Acidobacteriaceae</taxon>
        <taxon>Terriglobus</taxon>
    </lineage>
</organism>
<dbReference type="eggNOG" id="COG0324">
    <property type="taxonomic scope" value="Bacteria"/>
</dbReference>
<dbReference type="EC" id="2.5.1.75" evidence="10"/>
<dbReference type="NCBIfam" id="TIGR00174">
    <property type="entry name" value="miaA"/>
    <property type="match status" value="1"/>
</dbReference>
<keyword evidence="7 10" id="KW-0067">ATP-binding</keyword>
<evidence type="ECO:0000313" key="15">
    <source>
        <dbReference type="Proteomes" id="UP000006056"/>
    </source>
</evidence>
<feature type="region of interest" description="Interaction with substrate tRNA" evidence="10">
    <location>
        <begin position="38"/>
        <end position="41"/>
    </location>
</feature>
<evidence type="ECO:0000256" key="8">
    <source>
        <dbReference type="ARBA" id="ARBA00022842"/>
    </source>
</evidence>
<dbReference type="GO" id="GO:0052381">
    <property type="term" value="F:tRNA dimethylallyltransferase activity"/>
    <property type="evidence" value="ECO:0007669"/>
    <property type="project" value="UniProtKB-UniRule"/>
</dbReference>
<dbReference type="PANTHER" id="PTHR11088">
    <property type="entry name" value="TRNA DIMETHYLALLYLTRANSFERASE"/>
    <property type="match status" value="1"/>
</dbReference>
<evidence type="ECO:0000256" key="13">
    <source>
        <dbReference type="RuleBase" id="RU003785"/>
    </source>
</evidence>
<sequence length="309" mass="33869">MVAAEPLLIVLVGPTGSGKTALSLTLAERLGGEVVSCDSVAVYREMELGTAKPSREERARVPHHLIDVAWPTEEYTAGDYGRAGRAAVADIAARGHVPIVAGGTGLYLRALLDGLSPVPQRDEALRDRLRAAVDRRGPELLHRVLRRLDPANAAKIHGNDLPKLIRAIEVSVVEGRPMSEAWSERRPEPLRGFRVVQLGLMPDRAALYARINARCAAMFADGLVEETRVLTAKYGATRALGALGYAEAQAVLRGEMTEAEAVERTQIGHRNYSKRQGTWFRRDPRIHWLNGFGVDVMDEALKLIDHLIT</sequence>
<dbReference type="InterPro" id="IPR039657">
    <property type="entry name" value="Dimethylallyltransferase"/>
</dbReference>
<evidence type="ECO:0000256" key="3">
    <source>
        <dbReference type="ARBA" id="ARBA00005842"/>
    </source>
</evidence>
<evidence type="ECO:0000256" key="11">
    <source>
        <dbReference type="RuleBase" id="RU003783"/>
    </source>
</evidence>
<dbReference type="GO" id="GO:0006400">
    <property type="term" value="P:tRNA modification"/>
    <property type="evidence" value="ECO:0007669"/>
    <property type="project" value="TreeGrafter"/>
</dbReference>
<feature type="site" description="Interaction with substrate tRNA" evidence="10">
    <location>
        <position position="104"/>
    </location>
</feature>
<dbReference type="PATRIC" id="fig|926566.3.peg.4132"/>
<dbReference type="OrthoDB" id="9776390at2"/>
<comment type="function">
    <text evidence="2 10 12">Catalyzes the transfer of a dimethylallyl group onto the adenine at position 37 in tRNAs that read codons beginning with uridine, leading to the formation of N6-(dimethylallyl)adenosine (i(6)A).</text>
</comment>
<dbReference type="InterPro" id="IPR027417">
    <property type="entry name" value="P-loop_NTPase"/>
</dbReference>
<dbReference type="Gene3D" id="3.40.50.300">
    <property type="entry name" value="P-loop containing nucleotide triphosphate hydrolases"/>
    <property type="match status" value="1"/>
</dbReference>
<dbReference type="EMBL" id="CP003379">
    <property type="protein sequence ID" value="AFL90389.1"/>
    <property type="molecule type" value="Genomic_DNA"/>
</dbReference>
<evidence type="ECO:0000256" key="4">
    <source>
        <dbReference type="ARBA" id="ARBA00022679"/>
    </source>
</evidence>
<dbReference type="HAMAP" id="MF_00185">
    <property type="entry name" value="IPP_trans"/>
    <property type="match status" value="1"/>
</dbReference>
<accession>I3ZMC1</accession>
<dbReference type="SUPFAM" id="SSF52540">
    <property type="entry name" value="P-loop containing nucleoside triphosphate hydrolases"/>
    <property type="match status" value="2"/>
</dbReference>
<comment type="cofactor">
    <cofactor evidence="1 10">
        <name>Mg(2+)</name>
        <dbReference type="ChEBI" id="CHEBI:18420"/>
    </cofactor>
</comment>
<dbReference type="STRING" id="926566.Terro_4184"/>
<dbReference type="Proteomes" id="UP000006056">
    <property type="component" value="Chromosome"/>
</dbReference>
<dbReference type="GO" id="GO:0005524">
    <property type="term" value="F:ATP binding"/>
    <property type="evidence" value="ECO:0007669"/>
    <property type="project" value="UniProtKB-UniRule"/>
</dbReference>
<feature type="binding site" evidence="10">
    <location>
        <begin position="15"/>
        <end position="20"/>
    </location>
    <ligand>
        <name>substrate</name>
    </ligand>
</feature>
<keyword evidence="6 10" id="KW-0547">Nucleotide-binding</keyword>
<name>I3ZMC1_TERRK</name>
<dbReference type="Gene3D" id="1.10.20.140">
    <property type="match status" value="1"/>
</dbReference>
<feature type="site" description="Interaction with substrate tRNA" evidence="10">
    <location>
        <position position="126"/>
    </location>
</feature>
<keyword evidence="15" id="KW-1185">Reference proteome</keyword>
<reference evidence="14 15" key="1">
    <citation type="submission" date="2012-06" db="EMBL/GenBank/DDBJ databases">
        <title>Complete genome of Terriglobus roseus DSM 18391.</title>
        <authorList>
            <consortium name="US DOE Joint Genome Institute (JGI-PGF)"/>
            <person name="Lucas S."/>
            <person name="Copeland A."/>
            <person name="Lapidus A."/>
            <person name="Glavina del Rio T."/>
            <person name="Dalin E."/>
            <person name="Tice H."/>
            <person name="Bruce D."/>
            <person name="Goodwin L."/>
            <person name="Pitluck S."/>
            <person name="Peters L."/>
            <person name="Mikhailova N."/>
            <person name="Munk A.C.C."/>
            <person name="Kyrpides N."/>
            <person name="Mavromatis K."/>
            <person name="Ivanova N."/>
            <person name="Brettin T."/>
            <person name="Detter J.C."/>
            <person name="Han C."/>
            <person name="Larimer F."/>
            <person name="Land M."/>
            <person name="Hauser L."/>
            <person name="Markowitz V."/>
            <person name="Cheng J.-F."/>
            <person name="Hugenholtz P."/>
            <person name="Woyke T."/>
            <person name="Wu D."/>
            <person name="Brambilla E."/>
            <person name="Klenk H.-P."/>
            <person name="Eisen J.A."/>
        </authorList>
    </citation>
    <scope>NUCLEOTIDE SEQUENCE [LARGE SCALE GENOMIC DNA]</scope>
    <source>
        <strain evidence="15">DSM 18391 / NRRL B-41598 / KBS 63</strain>
    </source>
</reference>
<evidence type="ECO:0000256" key="9">
    <source>
        <dbReference type="ARBA" id="ARBA00049563"/>
    </source>
</evidence>
<evidence type="ECO:0000256" key="5">
    <source>
        <dbReference type="ARBA" id="ARBA00022694"/>
    </source>
</evidence>
<comment type="similarity">
    <text evidence="3 10 13">Belongs to the IPP transferase family.</text>
</comment>
<evidence type="ECO:0000256" key="10">
    <source>
        <dbReference type="HAMAP-Rule" id="MF_00185"/>
    </source>
</evidence>
<dbReference type="AlphaFoldDB" id="I3ZMC1"/>
<keyword evidence="5 10" id="KW-0819">tRNA processing</keyword>
<comment type="catalytic activity">
    <reaction evidence="9 10 11">
        <text>adenosine(37) in tRNA + dimethylallyl diphosphate = N(6)-dimethylallyladenosine(37) in tRNA + diphosphate</text>
        <dbReference type="Rhea" id="RHEA:26482"/>
        <dbReference type="Rhea" id="RHEA-COMP:10162"/>
        <dbReference type="Rhea" id="RHEA-COMP:10375"/>
        <dbReference type="ChEBI" id="CHEBI:33019"/>
        <dbReference type="ChEBI" id="CHEBI:57623"/>
        <dbReference type="ChEBI" id="CHEBI:74411"/>
        <dbReference type="ChEBI" id="CHEBI:74415"/>
        <dbReference type="EC" id="2.5.1.75"/>
    </reaction>
</comment>